<name>A0A2V2MX58_9EURY</name>
<dbReference type="GeneID" id="97548162"/>
<sequence>MKVIKTSLEKIDAIKAINPSRKTGELLNVTVKITTTTTEIVKLSSSLFKIKSSFILSIVDIAQFESQLGTIIELGPDDDKLEISPDQDDTLDIPVSIKEQYENSNFYFMMAIIIPLADKMSIPLPIPPLFQPKIKPI</sequence>
<comment type="caution">
    <text evidence="1">The sequence shown here is derived from an EMBL/GenBank/DDBJ whole genome shotgun (WGS) entry which is preliminary data.</text>
</comment>
<keyword evidence="2" id="KW-1185">Reference proteome</keyword>
<gene>
    <name evidence="1" type="ORF">DK846_08265</name>
</gene>
<evidence type="ECO:0000313" key="1">
    <source>
        <dbReference type="EMBL" id="PWR71979.1"/>
    </source>
</evidence>
<accession>A0A2V2MX58</accession>
<dbReference type="RefSeq" id="WP_109968469.1">
    <property type="nucleotide sequence ID" value="NZ_CP176093.1"/>
</dbReference>
<protein>
    <submittedName>
        <fullName evidence="1">Uncharacterized protein</fullName>
    </submittedName>
</protein>
<dbReference type="Proteomes" id="UP000245657">
    <property type="component" value="Unassembled WGS sequence"/>
</dbReference>
<proteinExistence type="predicted"/>
<dbReference type="AlphaFoldDB" id="A0A2V2MX58"/>
<dbReference type="EMBL" id="QGMY01000007">
    <property type="protein sequence ID" value="PWR71979.1"/>
    <property type="molecule type" value="Genomic_DNA"/>
</dbReference>
<evidence type="ECO:0000313" key="2">
    <source>
        <dbReference type="Proteomes" id="UP000245657"/>
    </source>
</evidence>
<organism evidence="1 2">
    <name type="scientific">Methanospirillum lacunae</name>
    <dbReference type="NCBI Taxonomy" id="668570"/>
    <lineage>
        <taxon>Archaea</taxon>
        <taxon>Methanobacteriati</taxon>
        <taxon>Methanobacteriota</taxon>
        <taxon>Stenosarchaea group</taxon>
        <taxon>Methanomicrobia</taxon>
        <taxon>Methanomicrobiales</taxon>
        <taxon>Methanospirillaceae</taxon>
        <taxon>Methanospirillum</taxon>
    </lineage>
</organism>
<reference evidence="1 2" key="1">
    <citation type="submission" date="2018-05" db="EMBL/GenBank/DDBJ databases">
        <title>Draft genome of Methanospirillum lacunae Ki8-1.</title>
        <authorList>
            <person name="Dueholm M.S."/>
            <person name="Nielsen P.H."/>
            <person name="Bakmann L.F."/>
            <person name="Otzen D.E."/>
        </authorList>
    </citation>
    <scope>NUCLEOTIDE SEQUENCE [LARGE SCALE GENOMIC DNA]</scope>
    <source>
        <strain evidence="1 2">Ki8-1</strain>
    </source>
</reference>